<reference evidence="2" key="2">
    <citation type="journal article" date="2017" name="Nat. Plants">
        <title>The Aegilops tauschii genome reveals multiple impacts of transposons.</title>
        <authorList>
            <person name="Zhao G."/>
            <person name="Zou C."/>
            <person name="Li K."/>
            <person name="Wang K."/>
            <person name="Li T."/>
            <person name="Gao L."/>
            <person name="Zhang X."/>
            <person name="Wang H."/>
            <person name="Yang Z."/>
            <person name="Liu X."/>
            <person name="Jiang W."/>
            <person name="Mao L."/>
            <person name="Kong X."/>
            <person name="Jiao Y."/>
            <person name="Jia J."/>
        </authorList>
    </citation>
    <scope>NUCLEOTIDE SEQUENCE [LARGE SCALE GENOMIC DNA]</scope>
    <source>
        <strain evidence="2">cv. AL8/78</strain>
    </source>
</reference>
<evidence type="ECO:0000313" key="1">
    <source>
        <dbReference type="EnsemblPlants" id="AET3Gv21206800.8"/>
    </source>
</evidence>
<reference evidence="1" key="5">
    <citation type="journal article" date="2021" name="G3 (Bethesda)">
        <title>Aegilops tauschii genome assembly Aet v5.0 features greater sequence contiguity and improved annotation.</title>
        <authorList>
            <person name="Wang L."/>
            <person name="Zhu T."/>
            <person name="Rodriguez J.C."/>
            <person name="Deal K.R."/>
            <person name="Dubcovsky J."/>
            <person name="McGuire P.E."/>
            <person name="Lux T."/>
            <person name="Spannagl M."/>
            <person name="Mayer K.F.X."/>
            <person name="Baldrich P."/>
            <person name="Meyers B.C."/>
            <person name="Huo N."/>
            <person name="Gu Y.Q."/>
            <person name="Zhou H."/>
            <person name="Devos K.M."/>
            <person name="Bennetzen J.L."/>
            <person name="Unver T."/>
            <person name="Budak H."/>
            <person name="Gulick P.J."/>
            <person name="Galiba G."/>
            <person name="Kalapos B."/>
            <person name="Nelson D.R."/>
            <person name="Li P."/>
            <person name="You F.M."/>
            <person name="Luo M.C."/>
            <person name="Dvorak J."/>
        </authorList>
    </citation>
    <scope>NUCLEOTIDE SEQUENCE [LARGE SCALE GENOMIC DNA]</scope>
    <source>
        <strain evidence="1">cv. AL8/78</strain>
    </source>
</reference>
<dbReference type="EnsemblPlants" id="AET3Gv21206800.8">
    <property type="protein sequence ID" value="AET3Gv21206800.8"/>
    <property type="gene ID" value="AET3Gv21206800"/>
</dbReference>
<dbReference type="Gene3D" id="3.30.200.20">
    <property type="entry name" value="Phosphorylase Kinase, domain 1"/>
    <property type="match status" value="1"/>
</dbReference>
<evidence type="ECO:0008006" key="3">
    <source>
        <dbReference type="Google" id="ProtNLM"/>
    </source>
</evidence>
<accession>A0A453GTY9</accession>
<reference evidence="1" key="4">
    <citation type="submission" date="2019-03" db="UniProtKB">
        <authorList>
            <consortium name="EnsemblPlants"/>
        </authorList>
    </citation>
    <scope>IDENTIFICATION</scope>
</reference>
<protein>
    <recommendedName>
        <fullName evidence="3">Protein kinase domain-containing protein</fullName>
    </recommendedName>
</protein>
<reference evidence="2" key="1">
    <citation type="journal article" date="2014" name="Science">
        <title>Ancient hybridizations among the ancestral genomes of bread wheat.</title>
        <authorList>
            <consortium name="International Wheat Genome Sequencing Consortium,"/>
            <person name="Marcussen T."/>
            <person name="Sandve S.R."/>
            <person name="Heier L."/>
            <person name="Spannagl M."/>
            <person name="Pfeifer M."/>
            <person name="Jakobsen K.S."/>
            <person name="Wulff B.B."/>
            <person name="Steuernagel B."/>
            <person name="Mayer K.F."/>
            <person name="Olsen O.A."/>
        </authorList>
    </citation>
    <scope>NUCLEOTIDE SEQUENCE [LARGE SCALE GENOMIC DNA]</scope>
    <source>
        <strain evidence="2">cv. AL8/78</strain>
    </source>
</reference>
<proteinExistence type="predicted"/>
<sequence>MGHDVLEHILDGTEEPTNLPFELLKNITGNFSEEREIGHGGFGMVYKVTLTLYRILGTYMIL</sequence>
<dbReference type="Gramene" id="AET3Gv21206800.8">
    <property type="protein sequence ID" value="AET3Gv21206800.8"/>
    <property type="gene ID" value="AET3Gv21206800"/>
</dbReference>
<dbReference type="PANTHER" id="PTHR45707">
    <property type="entry name" value="C2 CALCIUM/LIPID-BINDING PLANT PHOSPHORIBOSYLTRANSFERASE FAMILY PROTEIN"/>
    <property type="match status" value="1"/>
</dbReference>
<organism evidence="1 2">
    <name type="scientific">Aegilops tauschii subsp. strangulata</name>
    <name type="common">Goatgrass</name>
    <dbReference type="NCBI Taxonomy" id="200361"/>
    <lineage>
        <taxon>Eukaryota</taxon>
        <taxon>Viridiplantae</taxon>
        <taxon>Streptophyta</taxon>
        <taxon>Embryophyta</taxon>
        <taxon>Tracheophyta</taxon>
        <taxon>Spermatophyta</taxon>
        <taxon>Magnoliopsida</taxon>
        <taxon>Liliopsida</taxon>
        <taxon>Poales</taxon>
        <taxon>Poaceae</taxon>
        <taxon>BOP clade</taxon>
        <taxon>Pooideae</taxon>
        <taxon>Triticodae</taxon>
        <taxon>Triticeae</taxon>
        <taxon>Triticinae</taxon>
        <taxon>Aegilops</taxon>
    </lineage>
</organism>
<name>A0A453GTY9_AEGTS</name>
<dbReference type="PANTHER" id="PTHR45707:SF79">
    <property type="entry name" value="PROTEIN KINASE DOMAIN-CONTAINING PROTEIN"/>
    <property type="match status" value="1"/>
</dbReference>
<dbReference type="SUPFAM" id="SSF56112">
    <property type="entry name" value="Protein kinase-like (PK-like)"/>
    <property type="match status" value="1"/>
</dbReference>
<dbReference type="InterPro" id="IPR011009">
    <property type="entry name" value="Kinase-like_dom_sf"/>
</dbReference>
<evidence type="ECO:0000313" key="2">
    <source>
        <dbReference type="Proteomes" id="UP000015105"/>
    </source>
</evidence>
<keyword evidence="2" id="KW-1185">Reference proteome</keyword>
<dbReference type="AlphaFoldDB" id="A0A453GTY9"/>
<dbReference type="Proteomes" id="UP000015105">
    <property type="component" value="Chromosome 3D"/>
</dbReference>
<reference evidence="1" key="3">
    <citation type="journal article" date="2017" name="Nature">
        <title>Genome sequence of the progenitor of the wheat D genome Aegilops tauschii.</title>
        <authorList>
            <person name="Luo M.C."/>
            <person name="Gu Y.Q."/>
            <person name="Puiu D."/>
            <person name="Wang H."/>
            <person name="Twardziok S.O."/>
            <person name="Deal K.R."/>
            <person name="Huo N."/>
            <person name="Zhu T."/>
            <person name="Wang L."/>
            <person name="Wang Y."/>
            <person name="McGuire P.E."/>
            <person name="Liu S."/>
            <person name="Long H."/>
            <person name="Ramasamy R.K."/>
            <person name="Rodriguez J.C."/>
            <person name="Van S.L."/>
            <person name="Yuan L."/>
            <person name="Wang Z."/>
            <person name="Xia Z."/>
            <person name="Xiao L."/>
            <person name="Anderson O.D."/>
            <person name="Ouyang S."/>
            <person name="Liang Y."/>
            <person name="Zimin A.V."/>
            <person name="Pertea G."/>
            <person name="Qi P."/>
            <person name="Bennetzen J.L."/>
            <person name="Dai X."/>
            <person name="Dawson M.W."/>
            <person name="Muller H.G."/>
            <person name="Kugler K."/>
            <person name="Rivarola-Duarte L."/>
            <person name="Spannagl M."/>
            <person name="Mayer K.F.X."/>
            <person name="Lu F.H."/>
            <person name="Bevan M.W."/>
            <person name="Leroy P."/>
            <person name="Li P."/>
            <person name="You F.M."/>
            <person name="Sun Q."/>
            <person name="Liu Z."/>
            <person name="Lyons E."/>
            <person name="Wicker T."/>
            <person name="Salzberg S.L."/>
            <person name="Devos K.M."/>
            <person name="Dvorak J."/>
        </authorList>
    </citation>
    <scope>NUCLEOTIDE SEQUENCE [LARGE SCALE GENOMIC DNA]</scope>
    <source>
        <strain evidence="1">cv. AL8/78</strain>
    </source>
</reference>